<protein>
    <submittedName>
        <fullName evidence="9">ABC transporter permease</fullName>
    </submittedName>
</protein>
<evidence type="ECO:0000256" key="7">
    <source>
        <dbReference type="ARBA" id="ARBA00023136"/>
    </source>
</evidence>
<organism evidence="9 10">
    <name type="scientific">Diplocloster modestus</name>
    <dbReference type="NCBI Taxonomy" id="2850322"/>
    <lineage>
        <taxon>Bacteria</taxon>
        <taxon>Bacillati</taxon>
        <taxon>Bacillota</taxon>
        <taxon>Clostridia</taxon>
        <taxon>Lachnospirales</taxon>
        <taxon>Lachnospiraceae</taxon>
        <taxon>Diplocloster</taxon>
    </lineage>
</organism>
<evidence type="ECO:0000256" key="2">
    <source>
        <dbReference type="ARBA" id="ARBA00022448"/>
    </source>
</evidence>
<comment type="caution">
    <text evidence="9">The sequence shown here is derived from an EMBL/GenBank/DDBJ whole genome shotgun (WGS) entry which is preliminary data.</text>
</comment>
<keyword evidence="2" id="KW-0813">Transport</keyword>
<dbReference type="EMBL" id="JAHQCX010000004">
    <property type="protein sequence ID" value="MBU9725900.1"/>
    <property type="molecule type" value="Genomic_DNA"/>
</dbReference>
<dbReference type="Proteomes" id="UP001314681">
    <property type="component" value="Unassembled WGS sequence"/>
</dbReference>
<dbReference type="RefSeq" id="WP_238726578.1">
    <property type="nucleotide sequence ID" value="NZ_JAHQCX010000004.1"/>
</dbReference>
<evidence type="ECO:0000256" key="5">
    <source>
        <dbReference type="ARBA" id="ARBA00022692"/>
    </source>
</evidence>
<dbReference type="PANTHER" id="PTHR32196:SF21">
    <property type="entry name" value="ABC TRANSPORTER PERMEASE PROTEIN YPHD-RELATED"/>
    <property type="match status" value="1"/>
</dbReference>
<dbReference type="Pfam" id="PF02653">
    <property type="entry name" value="BPD_transp_2"/>
    <property type="match status" value="1"/>
</dbReference>
<dbReference type="PANTHER" id="PTHR32196">
    <property type="entry name" value="ABC TRANSPORTER PERMEASE PROTEIN YPHD-RELATED-RELATED"/>
    <property type="match status" value="1"/>
</dbReference>
<feature type="transmembrane region" description="Helical" evidence="8">
    <location>
        <begin position="125"/>
        <end position="143"/>
    </location>
</feature>
<dbReference type="InterPro" id="IPR001851">
    <property type="entry name" value="ABC_transp_permease"/>
</dbReference>
<keyword evidence="5 8" id="KW-0812">Transmembrane</keyword>
<feature type="transmembrane region" description="Helical" evidence="8">
    <location>
        <begin position="12"/>
        <end position="32"/>
    </location>
</feature>
<keyword evidence="6 8" id="KW-1133">Transmembrane helix</keyword>
<proteinExistence type="predicted"/>
<evidence type="ECO:0000256" key="8">
    <source>
        <dbReference type="SAM" id="Phobius"/>
    </source>
</evidence>
<accession>A0ABS6K5V6</accession>
<reference evidence="9 10" key="1">
    <citation type="submission" date="2021-06" db="EMBL/GenBank/DDBJ databases">
        <title>Description of novel taxa of the family Lachnospiraceae.</title>
        <authorList>
            <person name="Chaplin A.V."/>
            <person name="Sokolova S.R."/>
            <person name="Pikina A.P."/>
            <person name="Korzhanova M."/>
            <person name="Belova V."/>
            <person name="Korostin D."/>
            <person name="Efimov B.A."/>
        </authorList>
    </citation>
    <scope>NUCLEOTIDE SEQUENCE [LARGE SCALE GENOMIC DNA]</scope>
    <source>
        <strain evidence="9 10">ASD4241</strain>
    </source>
</reference>
<keyword evidence="7 8" id="KW-0472">Membrane</keyword>
<keyword evidence="3" id="KW-1003">Cell membrane</keyword>
<feature type="transmembrane region" description="Helical" evidence="8">
    <location>
        <begin position="163"/>
        <end position="184"/>
    </location>
</feature>
<feature type="transmembrane region" description="Helical" evidence="8">
    <location>
        <begin position="205"/>
        <end position="228"/>
    </location>
</feature>
<feature type="transmembrane region" description="Helical" evidence="8">
    <location>
        <begin position="96"/>
        <end position="118"/>
    </location>
</feature>
<sequence>MENSNIKRLGQGFFAHGGFIVLVTAAVFLLFSVTANGFLTAKNFFTILRSMSIVTVLAAGITFVLTLGEIDLSIQTLPALAASILCVLMNKGMPVAAAFVISFAVCAGFGFISGLIIVKTKLPSIIITLAANMIANGLSYILTKQRAVVFSNKAFTNLFAGNIGRFPVMFLWMAVFVLLGYILLQKTKFGRNIAFIGDNREAAEFAGIHIRHTIVAAFVLCSVFSFMAGILGCAQSSNAVSGMLSENMMTAIAVTLIGGTTMAGGKGNMPGTILGAFFLTLITNGFLIMGIAQWVLYLVNGVIILATLSFRYMLQRK</sequence>
<evidence type="ECO:0000256" key="3">
    <source>
        <dbReference type="ARBA" id="ARBA00022475"/>
    </source>
</evidence>
<evidence type="ECO:0000313" key="10">
    <source>
        <dbReference type="Proteomes" id="UP001314681"/>
    </source>
</evidence>
<name>A0ABS6K5V6_9FIRM</name>
<evidence type="ECO:0000313" key="9">
    <source>
        <dbReference type="EMBL" id="MBU9725900.1"/>
    </source>
</evidence>
<keyword evidence="4" id="KW-0997">Cell inner membrane</keyword>
<keyword evidence="10" id="KW-1185">Reference proteome</keyword>
<evidence type="ECO:0000256" key="6">
    <source>
        <dbReference type="ARBA" id="ARBA00022989"/>
    </source>
</evidence>
<feature type="transmembrane region" description="Helical" evidence="8">
    <location>
        <begin position="248"/>
        <end position="265"/>
    </location>
</feature>
<evidence type="ECO:0000256" key="4">
    <source>
        <dbReference type="ARBA" id="ARBA00022519"/>
    </source>
</evidence>
<dbReference type="CDD" id="cd06579">
    <property type="entry name" value="TM_PBP1_transp_AraH_like"/>
    <property type="match status" value="1"/>
</dbReference>
<evidence type="ECO:0000256" key="1">
    <source>
        <dbReference type="ARBA" id="ARBA00004651"/>
    </source>
</evidence>
<gene>
    <name evidence="9" type="ORF">KTH90_07720</name>
</gene>
<comment type="subcellular location">
    <subcellularLocation>
        <location evidence="1">Cell membrane</location>
        <topology evidence="1">Multi-pass membrane protein</topology>
    </subcellularLocation>
</comment>
<feature type="transmembrane region" description="Helical" evidence="8">
    <location>
        <begin position="272"/>
        <end position="289"/>
    </location>
</feature>
<feature type="transmembrane region" description="Helical" evidence="8">
    <location>
        <begin position="44"/>
        <end position="65"/>
    </location>
</feature>